<protein>
    <submittedName>
        <fullName evidence="1">Uncharacterized protein</fullName>
    </submittedName>
</protein>
<evidence type="ECO:0000313" key="2">
    <source>
        <dbReference type="EMBL" id="MDR9948301.1"/>
    </source>
</evidence>
<dbReference type="Proteomes" id="UP000033352">
    <property type="component" value="Unassembled WGS sequence"/>
</dbReference>
<comment type="caution">
    <text evidence="1">The sequence shown here is derived from an EMBL/GenBank/DDBJ whole genome shotgun (WGS) entry which is preliminary data.</text>
</comment>
<dbReference type="RefSeq" id="WP_025757723.1">
    <property type="nucleotide sequence ID" value="NZ_CP027986.1"/>
</dbReference>
<dbReference type="Proteomes" id="UP001185068">
    <property type="component" value="Unassembled WGS sequence"/>
</dbReference>
<gene>
    <name evidence="2" type="ORF">MX989_19765</name>
    <name evidence="1" type="ORF">SS37_21535</name>
</gene>
<name>A0A0F1AD32_9ENTR</name>
<reference evidence="1 3" key="1">
    <citation type="submission" date="2015-03" db="EMBL/GenBank/DDBJ databases">
        <authorList>
            <person name="McCorrison J."/>
            <person name="Sanka R."/>
            <person name="Adams M."/>
            <person name="Brinkac L."/>
            <person name="Nierman W."/>
            <person name="Sutton G."/>
            <person name="Nelson K."/>
            <person name="Kiedrowski L."/>
            <person name="Guerrero D."/>
            <person name="Bonomo R."/>
        </authorList>
    </citation>
    <scope>NUCLEOTIDE SEQUENCE [LARGE SCALE GENOMIC DNA]</scope>
    <source>
        <strain evidence="1 3">35699</strain>
    </source>
</reference>
<sequence length="132" mass="14527">MAILGHFFARFPVFFDSPLTELKTALEIFPDGTGNTRIFVLLFSPLLGIKRGARLISVILQVSCALASSLTPVTYFCKLPGIRCVAAFLKLELFRITKKALDGFIVSPLPAGLSSELLALACGPFQQRRPWR</sequence>
<dbReference type="EMBL" id="JZYX01000057">
    <property type="protein sequence ID" value="KJN20031.1"/>
    <property type="molecule type" value="Genomic_DNA"/>
</dbReference>
<proteinExistence type="predicted"/>
<dbReference type="PATRIC" id="fig|1619248.3.peg.3991"/>
<reference evidence="2" key="2">
    <citation type="submission" date="2022-11" db="EMBL/GenBank/DDBJ databases">
        <title>blaNDM-1 and qnrB1 co-producing ST413 Enterobacter.</title>
        <authorList>
            <person name="Halder G."/>
            <person name="Chaudhuri B."/>
            <person name="Dutta S."/>
        </authorList>
    </citation>
    <scope>NUCLEOTIDE SEQUENCE</scope>
    <source>
        <strain evidence="2">PEER684</strain>
    </source>
</reference>
<dbReference type="AntiFam" id="ANF00069">
    <property type="entry name" value="Translation of predicted DNA regulatory sequence"/>
</dbReference>
<dbReference type="EMBL" id="JALLIR010000001">
    <property type="protein sequence ID" value="MDR9948301.1"/>
    <property type="molecule type" value="Genomic_DNA"/>
</dbReference>
<organism evidence="1 3">
    <name type="scientific">Enterobacter sichuanensis</name>
    <dbReference type="NCBI Taxonomy" id="2071710"/>
    <lineage>
        <taxon>Bacteria</taxon>
        <taxon>Pseudomonadati</taxon>
        <taxon>Pseudomonadota</taxon>
        <taxon>Gammaproteobacteria</taxon>
        <taxon>Enterobacterales</taxon>
        <taxon>Enterobacteriaceae</taxon>
        <taxon>Enterobacter</taxon>
        <taxon>Enterobacter cloacae complex</taxon>
    </lineage>
</organism>
<evidence type="ECO:0000313" key="3">
    <source>
        <dbReference type="Proteomes" id="UP000033352"/>
    </source>
</evidence>
<dbReference type="GeneID" id="72834393"/>
<accession>A0A0F1AD32</accession>
<evidence type="ECO:0000313" key="1">
    <source>
        <dbReference type="EMBL" id="KJN20031.1"/>
    </source>
</evidence>
<dbReference type="AlphaFoldDB" id="A0A0F1AD32"/>